<protein>
    <submittedName>
        <fullName evidence="1">Uncharacterized protein</fullName>
    </submittedName>
</protein>
<evidence type="ECO:0000313" key="1">
    <source>
        <dbReference type="EMBL" id="SEN44390.1"/>
    </source>
</evidence>
<dbReference type="AlphaFoldDB" id="A0A1H8GKQ6"/>
<proteinExistence type="predicted"/>
<reference evidence="1 2" key="1">
    <citation type="submission" date="2016-10" db="EMBL/GenBank/DDBJ databases">
        <authorList>
            <person name="de Groot N.N."/>
        </authorList>
    </citation>
    <scope>NUCLEOTIDE SEQUENCE [LARGE SCALE GENOMIC DNA]</scope>
    <source>
        <strain evidence="1 2">Nm22</strain>
    </source>
</reference>
<evidence type="ECO:0000313" key="2">
    <source>
        <dbReference type="Proteomes" id="UP000199459"/>
    </source>
</evidence>
<dbReference type="Proteomes" id="UP000199459">
    <property type="component" value="Unassembled WGS sequence"/>
</dbReference>
<dbReference type="OrthoDB" id="9888482at2"/>
<dbReference type="RefSeq" id="WP_090633421.1">
    <property type="nucleotide sequence ID" value="NZ_FOCP01000018.1"/>
</dbReference>
<accession>A0A1H8GKQ6</accession>
<organism evidence="1 2">
    <name type="scientific">Nitrosomonas marina</name>
    <dbReference type="NCBI Taxonomy" id="917"/>
    <lineage>
        <taxon>Bacteria</taxon>
        <taxon>Pseudomonadati</taxon>
        <taxon>Pseudomonadota</taxon>
        <taxon>Betaproteobacteria</taxon>
        <taxon>Nitrosomonadales</taxon>
        <taxon>Nitrosomonadaceae</taxon>
        <taxon>Nitrosomonas</taxon>
    </lineage>
</organism>
<gene>
    <name evidence="1" type="ORF">SAMN05216325_11871</name>
</gene>
<sequence length="90" mass="10456">MTNNADLTEEEIKTLTHTLTGSQSEDQVYRNYYAADENHHNIETLKALVKKGLMRKGKHYIDRSNPSYQFDYYHCTQKGAEAVGLHLPRR</sequence>
<dbReference type="EMBL" id="FOCP01000018">
    <property type="protein sequence ID" value="SEN44390.1"/>
    <property type="molecule type" value="Genomic_DNA"/>
</dbReference>
<name>A0A1H8GKQ6_9PROT</name>